<dbReference type="EMBL" id="BMWD01000022">
    <property type="protein sequence ID" value="GGX80041.1"/>
    <property type="molecule type" value="Genomic_DNA"/>
</dbReference>
<sequence>MSQQELRQVLRPHLREETLKAALSGYLGAGFRRVVLGVTDRRVLLVRSSYWSISNQGLLWADPLDDLALGRRPRELHMNGSYTGNTYVRIRRADGSTFRLNPRTGFIGGSDGTHRSVEALYSSIEGRF</sequence>
<comment type="caution">
    <text evidence="1">The sequence shown here is derived from an EMBL/GenBank/DDBJ whole genome shotgun (WGS) entry which is preliminary data.</text>
</comment>
<dbReference type="Proteomes" id="UP000645555">
    <property type="component" value="Unassembled WGS sequence"/>
</dbReference>
<organism evidence="1 2">
    <name type="scientific">Streptomyces fructofermentans</name>
    <dbReference type="NCBI Taxonomy" id="152141"/>
    <lineage>
        <taxon>Bacteria</taxon>
        <taxon>Bacillati</taxon>
        <taxon>Actinomycetota</taxon>
        <taxon>Actinomycetes</taxon>
        <taxon>Kitasatosporales</taxon>
        <taxon>Streptomycetaceae</taxon>
        <taxon>Streptomyces</taxon>
    </lineage>
</organism>
<name>A0A918NM47_9ACTN</name>
<proteinExistence type="predicted"/>
<protein>
    <submittedName>
        <fullName evidence="1">Uncharacterized protein</fullName>
    </submittedName>
</protein>
<reference evidence="1" key="1">
    <citation type="journal article" date="2014" name="Int. J. Syst. Evol. Microbiol.">
        <title>Complete genome sequence of Corynebacterium casei LMG S-19264T (=DSM 44701T), isolated from a smear-ripened cheese.</title>
        <authorList>
            <consortium name="US DOE Joint Genome Institute (JGI-PGF)"/>
            <person name="Walter F."/>
            <person name="Albersmeier A."/>
            <person name="Kalinowski J."/>
            <person name="Ruckert C."/>
        </authorList>
    </citation>
    <scope>NUCLEOTIDE SEQUENCE</scope>
    <source>
        <strain evidence="1">JCM 4956</strain>
    </source>
</reference>
<keyword evidence="2" id="KW-1185">Reference proteome</keyword>
<dbReference type="RefSeq" id="WP_190038237.1">
    <property type="nucleotide sequence ID" value="NZ_BMWD01000022.1"/>
</dbReference>
<reference evidence="1" key="2">
    <citation type="submission" date="2020-09" db="EMBL/GenBank/DDBJ databases">
        <authorList>
            <person name="Sun Q."/>
            <person name="Ohkuma M."/>
        </authorList>
    </citation>
    <scope>NUCLEOTIDE SEQUENCE</scope>
    <source>
        <strain evidence="1">JCM 4956</strain>
    </source>
</reference>
<evidence type="ECO:0000313" key="1">
    <source>
        <dbReference type="EMBL" id="GGX80041.1"/>
    </source>
</evidence>
<evidence type="ECO:0000313" key="2">
    <source>
        <dbReference type="Proteomes" id="UP000645555"/>
    </source>
</evidence>
<dbReference type="AlphaFoldDB" id="A0A918NM47"/>
<accession>A0A918NM47</accession>
<gene>
    <name evidence="1" type="ORF">GCM10010515_54620</name>
</gene>